<dbReference type="GO" id="GO:0001947">
    <property type="term" value="P:heart looping"/>
    <property type="evidence" value="ECO:0007669"/>
    <property type="project" value="TreeGrafter"/>
</dbReference>
<keyword evidence="3" id="KW-1185">Reference proteome</keyword>
<name>A0A3B3V0S0_9TELE</name>
<keyword evidence="1" id="KW-0175">Coiled coil</keyword>
<reference evidence="2" key="1">
    <citation type="submission" date="2025-08" db="UniProtKB">
        <authorList>
            <consortium name="Ensembl"/>
        </authorList>
    </citation>
    <scope>IDENTIFICATION</scope>
</reference>
<dbReference type="PANTHER" id="PTHR16275">
    <property type="entry name" value="COILED-COIL DOMAIN-CONTAINING PROTEIN 40"/>
    <property type="match status" value="1"/>
</dbReference>
<sequence length="622" mass="72266">DLDKKQQRVIFAQAAREELQSQVKVMDYTRYKVNAQKTKAEEDKIKQDLYVDHLTKDLDSKAQQVAEYEIQGSAQAQETAEVTKALSEAEMEYESLLMMHKKLLHQWNSNITDIKRHDETVNAMQEADEVILLDREIEGYKKSIYVELENNETLTVQLNRSSMDCVSVEKLINKKKLEREALQAQFTACLNSLSETKQIFAALTKEMTAHQTELKSQKNRLEKLSAARLELQEKIMAYFQQQLTHSKAASHSQNLTNKLVTRKKEKMHQLQLQERDTLSVKLECQKVEQHVNSLTISLESLDEEINKYNKLLNSHENTFASLVRQIRQKETTVNTLKIRIAKIVEITGQEDVHPLQIKIDNILVEIDELAAHIKSEQRLWLLHQGTLVGLTRELDVNKKKMRKLQKDYTGLQMKDIRLDEERELAELERGSMVLRKDLEKLCKLKTKNKERNETLEMENIQMETDFRNKLKDAEEQSAITFNHKLQIMLWERKTIILKETRSVVEFDISQGDIQKMNAEMHRMEVSIFTPNNFTLSFFTSFQNQTFLITMQDRNKKLQAVCKGIYKPSSSSETIGATLQSQREHLEECSKVLKQSCEDFPEHQGALHPVTLAAEAFIKIANQ</sequence>
<evidence type="ECO:0008006" key="4">
    <source>
        <dbReference type="Google" id="ProtNLM"/>
    </source>
</evidence>
<evidence type="ECO:0000313" key="3">
    <source>
        <dbReference type="Proteomes" id="UP000261500"/>
    </source>
</evidence>
<dbReference type="GO" id="GO:0060287">
    <property type="term" value="P:epithelial cilium movement involved in determination of left/right asymmetry"/>
    <property type="evidence" value="ECO:0007669"/>
    <property type="project" value="TreeGrafter"/>
</dbReference>
<dbReference type="GO" id="GO:0005737">
    <property type="term" value="C:cytoplasm"/>
    <property type="evidence" value="ECO:0007669"/>
    <property type="project" value="TreeGrafter"/>
</dbReference>
<evidence type="ECO:0000313" key="2">
    <source>
        <dbReference type="Ensembl" id="ENSPLAP00000018499.1"/>
    </source>
</evidence>
<dbReference type="Proteomes" id="UP000261500">
    <property type="component" value="Unplaced"/>
</dbReference>
<organism evidence="2 3">
    <name type="scientific">Poecilia latipinna</name>
    <name type="common">sailfin molly</name>
    <dbReference type="NCBI Taxonomy" id="48699"/>
    <lineage>
        <taxon>Eukaryota</taxon>
        <taxon>Metazoa</taxon>
        <taxon>Chordata</taxon>
        <taxon>Craniata</taxon>
        <taxon>Vertebrata</taxon>
        <taxon>Euteleostomi</taxon>
        <taxon>Actinopterygii</taxon>
        <taxon>Neopterygii</taxon>
        <taxon>Teleostei</taxon>
        <taxon>Neoteleostei</taxon>
        <taxon>Acanthomorphata</taxon>
        <taxon>Ovalentaria</taxon>
        <taxon>Atherinomorphae</taxon>
        <taxon>Cyprinodontiformes</taxon>
        <taxon>Poeciliidae</taxon>
        <taxon>Poeciliinae</taxon>
        <taxon>Poecilia</taxon>
    </lineage>
</organism>
<dbReference type="GeneTree" id="ENSGT00440000035688"/>
<dbReference type="GO" id="GO:0005929">
    <property type="term" value="C:cilium"/>
    <property type="evidence" value="ECO:0007669"/>
    <property type="project" value="TreeGrafter"/>
</dbReference>
<dbReference type="PANTHER" id="PTHR16275:SF8">
    <property type="entry name" value="COILED-COIL DOMAIN-CONTAINING PROTEIN 40"/>
    <property type="match status" value="1"/>
</dbReference>
<dbReference type="Ensembl" id="ENSPLAT00000028000.1">
    <property type="protein sequence ID" value="ENSPLAP00000018499.1"/>
    <property type="gene ID" value="ENSPLAG00000023170.1"/>
</dbReference>
<protein>
    <recommendedName>
        <fullName evidence="4">Coiled-coil domain-containing protein 40</fullName>
    </recommendedName>
</protein>
<evidence type="ECO:0000256" key="1">
    <source>
        <dbReference type="SAM" id="Coils"/>
    </source>
</evidence>
<dbReference type="InterPro" id="IPR037386">
    <property type="entry name" value="CCDC40"/>
</dbReference>
<feature type="coiled-coil region" evidence="1">
    <location>
        <begin position="284"/>
        <end position="318"/>
    </location>
</feature>
<dbReference type="AlphaFoldDB" id="A0A3B3V0S0"/>
<dbReference type="GO" id="GO:0005576">
    <property type="term" value="C:extracellular region"/>
    <property type="evidence" value="ECO:0007669"/>
    <property type="project" value="GOC"/>
</dbReference>
<proteinExistence type="predicted"/>
<dbReference type="STRING" id="48699.ENSPLAP00000018499"/>
<feature type="coiled-coil region" evidence="1">
    <location>
        <begin position="165"/>
        <end position="241"/>
    </location>
</feature>
<dbReference type="GO" id="GO:0035082">
    <property type="term" value="P:axoneme assembly"/>
    <property type="evidence" value="ECO:0007669"/>
    <property type="project" value="InterPro"/>
</dbReference>
<accession>A0A3B3V0S0</accession>
<reference evidence="2" key="2">
    <citation type="submission" date="2025-09" db="UniProtKB">
        <authorList>
            <consortium name="Ensembl"/>
        </authorList>
    </citation>
    <scope>IDENTIFICATION</scope>
</reference>